<feature type="chain" id="PRO_5040817643" evidence="7">
    <location>
        <begin position="26"/>
        <end position="1097"/>
    </location>
</feature>
<dbReference type="AlphaFoldDB" id="A0A9X2RL15"/>
<dbReference type="GO" id="GO:0009279">
    <property type="term" value="C:cell outer membrane"/>
    <property type="evidence" value="ECO:0007669"/>
    <property type="project" value="UniProtKB-SubCell"/>
</dbReference>
<dbReference type="InterPro" id="IPR008969">
    <property type="entry name" value="CarboxyPept-like_regulatory"/>
</dbReference>
<dbReference type="RefSeq" id="WP_256620292.1">
    <property type="nucleotide sequence ID" value="NZ_JANIBC010000017.1"/>
</dbReference>
<accession>A0A9X2RL15</accession>
<proteinExistence type="predicted"/>
<dbReference type="PANTHER" id="PTHR30069:SF46">
    <property type="entry name" value="OAR PROTEIN"/>
    <property type="match status" value="1"/>
</dbReference>
<organism evidence="9 10">
    <name type="scientific">Parvularcula maris</name>
    <dbReference type="NCBI Taxonomy" id="2965077"/>
    <lineage>
        <taxon>Bacteria</taxon>
        <taxon>Pseudomonadati</taxon>
        <taxon>Pseudomonadota</taxon>
        <taxon>Alphaproteobacteria</taxon>
        <taxon>Parvularculales</taxon>
        <taxon>Parvularculaceae</taxon>
        <taxon>Parvularcula</taxon>
    </lineage>
</organism>
<feature type="signal peptide" evidence="7">
    <location>
        <begin position="1"/>
        <end position="25"/>
    </location>
</feature>
<evidence type="ECO:0000313" key="9">
    <source>
        <dbReference type="EMBL" id="MCQ8186378.1"/>
    </source>
</evidence>
<keyword evidence="6" id="KW-0998">Cell outer membrane</keyword>
<feature type="domain" description="TonB-dependent transporter Oar-like beta-barrel" evidence="8">
    <location>
        <begin position="344"/>
        <end position="977"/>
    </location>
</feature>
<evidence type="ECO:0000256" key="1">
    <source>
        <dbReference type="ARBA" id="ARBA00004571"/>
    </source>
</evidence>
<dbReference type="SUPFAM" id="SSF56935">
    <property type="entry name" value="Porins"/>
    <property type="match status" value="1"/>
</dbReference>
<keyword evidence="4" id="KW-0812">Transmembrane</keyword>
<comment type="subcellular location">
    <subcellularLocation>
        <location evidence="1">Cell outer membrane</location>
        <topology evidence="1">Multi-pass membrane protein</topology>
    </subcellularLocation>
</comment>
<dbReference type="PANTHER" id="PTHR30069">
    <property type="entry name" value="TONB-DEPENDENT OUTER MEMBRANE RECEPTOR"/>
    <property type="match status" value="1"/>
</dbReference>
<dbReference type="InterPro" id="IPR057601">
    <property type="entry name" value="Oar-like_b-barrel"/>
</dbReference>
<evidence type="ECO:0000259" key="8">
    <source>
        <dbReference type="Pfam" id="PF25183"/>
    </source>
</evidence>
<keyword evidence="2" id="KW-0813">Transport</keyword>
<evidence type="ECO:0000256" key="4">
    <source>
        <dbReference type="ARBA" id="ARBA00022692"/>
    </source>
</evidence>
<dbReference type="InterPro" id="IPR036942">
    <property type="entry name" value="Beta-barrel_TonB_sf"/>
</dbReference>
<name>A0A9X2RL15_9PROT</name>
<evidence type="ECO:0000313" key="10">
    <source>
        <dbReference type="Proteomes" id="UP001142610"/>
    </source>
</evidence>
<evidence type="ECO:0000256" key="6">
    <source>
        <dbReference type="ARBA" id="ARBA00023237"/>
    </source>
</evidence>
<sequence length="1097" mass="120082">MINHRWAGGAAALAIAASLTPAAHAQFTAADINGQVLDASGNPVAGVTVTITDTRTGRVARARTSSNGVFFESGLAVGGPYIIVAETADGEVRREGVRLQPSTNSITLAVESGDVVVVRAQRSSRLDLNNGVGSAFSSEDILSQPTVQRDLIATLNRDPLAQSGGEGNLSVAGANPRFNGLAINGALLQDDFGLSSSTYPTARSPINLDAIESASIVAADYSVFASGFTGGLVNAVTKSGTNEFHGSAFYYYRDESFSGDSPAGVDVDLAPFEEEEYGFTFGGPIIKDKLFFFVSYDEFDSSRGINFSDDDAEDGVSQRLFDGLNQVVFDTYGIDMGGRPGNVSAPTTSERFLGTLEWNINDDHRARVTYQSTEEGQLASISSLEFVSAWYQAPQEVEVYTAEVFSDWTPDFSTQFRVNYKDNSRDQICGNPDAGEIDIRLSADDLVGTPLEGAIDPAAAGGADRDVFLTGSCDRFRHANDFEDERLQFFSRADYTIEDHNISFGVEFENYELFNLFVQRSNGEFRFDSYDQLLSGEDVRIDYNNAPTNNANDAAAEWGFNKWSFTAQDQWQIIPELSVNFGLRYELYTQDDEPIDSASFQDEYGFSSAQNLDGLDLWQPRVGFEYNPFDGTKLTGGFGLFSGGNPQVWVSNAFQGLASNVRGNFDITSVSEIPQELQDEVAAITLDTFVPIDVISPDFEIPSDWKASLRLDQSFDADLNRFGIPLDLGTDYLLTLQVLHNRTKNGFLWRNLAQTQLSETQPTGVAPDGRIIYADLDALEISNVVALDNFDEGESTTFTATLAKEYDFGFGFQVSYAYQDVETVTPGTSSRGISNWRAITDIDRNFPSAGVSPFEVEHAFKIFFDYNVEIIPGLNTQFALFGDIQSGAPFTYAFNVDADNALFGRAGDGETPFDNNPVYIPTGPNDAAVVFASGFDQDTFFAEVDRRGLSSGIQARNDDQSPWNQFWDFHFEQDLPFADFGVKRFEGNRLKFVLDIENIGNLLNSEWGVFRDGPSNNDEALVSADLVSVADVAANGVDGATALEGDAPRTTCTTQGACVYRFNNFLSDRDTGLFPNTGDVELDRSFYSARIGIRYEW</sequence>
<keyword evidence="5" id="KW-0472">Membrane</keyword>
<keyword evidence="3" id="KW-1134">Transmembrane beta strand</keyword>
<dbReference type="Pfam" id="PF25183">
    <property type="entry name" value="OMP_b-brl_4"/>
    <property type="match status" value="2"/>
</dbReference>
<dbReference type="InterPro" id="IPR039426">
    <property type="entry name" value="TonB-dep_rcpt-like"/>
</dbReference>
<dbReference type="GO" id="GO:0044718">
    <property type="term" value="P:siderophore transmembrane transport"/>
    <property type="evidence" value="ECO:0007669"/>
    <property type="project" value="TreeGrafter"/>
</dbReference>
<dbReference type="Gene3D" id="2.60.40.1120">
    <property type="entry name" value="Carboxypeptidase-like, regulatory domain"/>
    <property type="match status" value="1"/>
</dbReference>
<keyword evidence="10" id="KW-1185">Reference proteome</keyword>
<dbReference type="Proteomes" id="UP001142610">
    <property type="component" value="Unassembled WGS sequence"/>
</dbReference>
<dbReference type="Pfam" id="PF13620">
    <property type="entry name" value="CarboxypepD_reg"/>
    <property type="match status" value="1"/>
</dbReference>
<dbReference type="EMBL" id="JANIBC010000017">
    <property type="protein sequence ID" value="MCQ8186378.1"/>
    <property type="molecule type" value="Genomic_DNA"/>
</dbReference>
<dbReference type="SUPFAM" id="SSF49464">
    <property type="entry name" value="Carboxypeptidase regulatory domain-like"/>
    <property type="match status" value="1"/>
</dbReference>
<reference evidence="9" key="1">
    <citation type="submission" date="2022-07" db="EMBL/GenBank/DDBJ databases">
        <title>Parvularcula maris sp. nov., an algicidal bacterium isolated from seawater.</title>
        <authorList>
            <person name="Li F."/>
        </authorList>
    </citation>
    <scope>NUCLEOTIDE SEQUENCE</scope>
    <source>
        <strain evidence="9">BGMRC 0090</strain>
    </source>
</reference>
<evidence type="ECO:0000256" key="7">
    <source>
        <dbReference type="SAM" id="SignalP"/>
    </source>
</evidence>
<evidence type="ECO:0000256" key="5">
    <source>
        <dbReference type="ARBA" id="ARBA00023136"/>
    </source>
</evidence>
<keyword evidence="7" id="KW-0732">Signal</keyword>
<keyword evidence="9" id="KW-0675">Receptor</keyword>
<comment type="caution">
    <text evidence="9">The sequence shown here is derived from an EMBL/GenBank/DDBJ whole genome shotgun (WGS) entry which is preliminary data.</text>
</comment>
<evidence type="ECO:0000256" key="3">
    <source>
        <dbReference type="ARBA" id="ARBA00022452"/>
    </source>
</evidence>
<gene>
    <name evidence="9" type="ORF">NOG11_13410</name>
</gene>
<dbReference type="Gene3D" id="2.40.170.20">
    <property type="entry name" value="TonB-dependent receptor, beta-barrel domain"/>
    <property type="match status" value="1"/>
</dbReference>
<evidence type="ECO:0000256" key="2">
    <source>
        <dbReference type="ARBA" id="ARBA00022448"/>
    </source>
</evidence>
<dbReference type="GO" id="GO:0015344">
    <property type="term" value="F:siderophore uptake transmembrane transporter activity"/>
    <property type="evidence" value="ECO:0007669"/>
    <property type="project" value="TreeGrafter"/>
</dbReference>
<protein>
    <submittedName>
        <fullName evidence="9">TonB-dependent receptor</fullName>
    </submittedName>
</protein>
<feature type="domain" description="TonB-dependent transporter Oar-like beta-barrel" evidence="8">
    <location>
        <begin position="236"/>
        <end position="304"/>
    </location>
</feature>